<reference evidence="3" key="1">
    <citation type="journal article" date="2014" name="Proc. Natl. Acad. Sci. U.S.A.">
        <title>Extensive sampling of basidiomycete genomes demonstrates inadequacy of the white-rot/brown-rot paradigm for wood decay fungi.</title>
        <authorList>
            <person name="Riley R."/>
            <person name="Salamov A.A."/>
            <person name="Brown D.W."/>
            <person name="Nagy L.G."/>
            <person name="Floudas D."/>
            <person name="Held B.W."/>
            <person name="Levasseur A."/>
            <person name="Lombard V."/>
            <person name="Morin E."/>
            <person name="Otillar R."/>
            <person name="Lindquist E.A."/>
            <person name="Sun H."/>
            <person name="LaButti K.M."/>
            <person name="Schmutz J."/>
            <person name="Jabbour D."/>
            <person name="Luo H."/>
            <person name="Baker S.E."/>
            <person name="Pisabarro A.G."/>
            <person name="Walton J.D."/>
            <person name="Blanchette R.A."/>
            <person name="Henrissat B."/>
            <person name="Martin F."/>
            <person name="Cullen D."/>
            <person name="Hibbett D.S."/>
            <person name="Grigoriev I.V."/>
        </authorList>
    </citation>
    <scope>NUCLEOTIDE SEQUENCE [LARGE SCALE GENOMIC DNA]</scope>
    <source>
        <strain evidence="3">FD-172 SS1</strain>
    </source>
</reference>
<protein>
    <submittedName>
        <fullName evidence="2">Uncharacterized protein</fullName>
    </submittedName>
</protein>
<sequence>MEQYRSRSSASLFLSVLDRRRTSDTLSLAKKRETEKPSRSLILQLVIIAKLDRPRLRREWVGGRQRTNAQTNKGIIYKRKVQPWKLEAFGGCLTACDHSRETHHSSLSRVREERRHKDSSRSFAGGDRKISRCDHTRNYHFKFWQALVGGSASGRRAVSGEATRALARASGAGGSLSGRRLCTWVAPPSSKSRSCPSPHAVSHAIPNRYLVRVKNKLARSILVSPIELSPLSAMQKPRLAAEGVQQPIASINANANNARANQMPVVALADSRAVGVLKLDRGTSEAQGPPQTTRAASPTALKPCATLLDRERVYSSVIVSNPATGGYSEVERSFASFAVSFHEERMENKGGPTYY</sequence>
<dbReference type="InParanoid" id="A0A067M2S8"/>
<evidence type="ECO:0000256" key="1">
    <source>
        <dbReference type="SAM" id="MobiDB-lite"/>
    </source>
</evidence>
<accession>A0A067M2S8</accession>
<feature type="region of interest" description="Disordered" evidence="1">
    <location>
        <begin position="103"/>
        <end position="127"/>
    </location>
</feature>
<evidence type="ECO:0000313" key="2">
    <source>
        <dbReference type="EMBL" id="KDQ06187.1"/>
    </source>
</evidence>
<organism evidence="2 3">
    <name type="scientific">Botryobasidium botryosum (strain FD-172 SS1)</name>
    <dbReference type="NCBI Taxonomy" id="930990"/>
    <lineage>
        <taxon>Eukaryota</taxon>
        <taxon>Fungi</taxon>
        <taxon>Dikarya</taxon>
        <taxon>Basidiomycota</taxon>
        <taxon>Agaricomycotina</taxon>
        <taxon>Agaricomycetes</taxon>
        <taxon>Cantharellales</taxon>
        <taxon>Botryobasidiaceae</taxon>
        <taxon>Botryobasidium</taxon>
    </lineage>
</organism>
<dbReference type="Proteomes" id="UP000027195">
    <property type="component" value="Unassembled WGS sequence"/>
</dbReference>
<dbReference type="AlphaFoldDB" id="A0A067M2S8"/>
<feature type="compositionally biased region" description="Polar residues" evidence="1">
    <location>
        <begin position="284"/>
        <end position="296"/>
    </location>
</feature>
<evidence type="ECO:0000313" key="3">
    <source>
        <dbReference type="Proteomes" id="UP000027195"/>
    </source>
</evidence>
<dbReference type="EMBL" id="KL198150">
    <property type="protein sequence ID" value="KDQ06187.1"/>
    <property type="molecule type" value="Genomic_DNA"/>
</dbReference>
<name>A0A067M2S8_BOTB1</name>
<dbReference type="HOGENOM" id="CLU_780718_0_0_1"/>
<feature type="region of interest" description="Disordered" evidence="1">
    <location>
        <begin position="280"/>
        <end position="300"/>
    </location>
</feature>
<proteinExistence type="predicted"/>
<gene>
    <name evidence="2" type="ORF">BOTBODRAFT_49512</name>
</gene>
<keyword evidence="3" id="KW-1185">Reference proteome</keyword>